<dbReference type="GO" id="GO:0003755">
    <property type="term" value="F:peptidyl-prolyl cis-trans isomerase activity"/>
    <property type="evidence" value="ECO:0007669"/>
    <property type="project" value="InterPro"/>
</dbReference>
<feature type="domain" description="B box-type" evidence="8">
    <location>
        <begin position="121"/>
        <end position="164"/>
    </location>
</feature>
<comment type="caution">
    <text evidence="9">The sequence shown here is derived from an EMBL/GenBank/DDBJ whole genome shotgun (WGS) entry which is preliminary data.</text>
</comment>
<dbReference type="EMBL" id="JACEEZ010000427">
    <property type="protein sequence ID" value="KAG0730175.1"/>
    <property type="molecule type" value="Genomic_DNA"/>
</dbReference>
<dbReference type="SUPFAM" id="SSF57850">
    <property type="entry name" value="RING/U-box"/>
    <property type="match status" value="1"/>
</dbReference>
<feature type="compositionally biased region" description="Polar residues" evidence="5">
    <location>
        <begin position="323"/>
        <end position="332"/>
    </location>
</feature>
<evidence type="ECO:0000256" key="4">
    <source>
        <dbReference type="PROSITE-ProRule" id="PRU00024"/>
    </source>
</evidence>
<dbReference type="PROSITE" id="PS50072">
    <property type="entry name" value="CSA_PPIASE_2"/>
    <property type="match status" value="1"/>
</dbReference>
<keyword evidence="9" id="KW-0413">Isomerase</keyword>
<reference evidence="9" key="1">
    <citation type="submission" date="2020-07" db="EMBL/GenBank/DDBJ databases">
        <title>The High-quality genome of the commercially important snow crab, Chionoecetes opilio.</title>
        <authorList>
            <person name="Jeong J.-H."/>
            <person name="Ryu S."/>
        </authorList>
    </citation>
    <scope>NUCLEOTIDE SEQUENCE</scope>
    <source>
        <strain evidence="9">MADBK_172401_WGS</strain>
        <tissue evidence="9">Digestive gland</tissue>
    </source>
</reference>
<dbReference type="SMR" id="A0A8J4Z4P3"/>
<dbReference type="Pfam" id="PF00643">
    <property type="entry name" value="zf-B_box"/>
    <property type="match status" value="1"/>
</dbReference>
<evidence type="ECO:0000256" key="3">
    <source>
        <dbReference type="ARBA" id="ARBA00022833"/>
    </source>
</evidence>
<dbReference type="AlphaFoldDB" id="A0A8J4Z4P3"/>
<keyword evidence="2 4" id="KW-0863">Zinc-finger</keyword>
<dbReference type="OrthoDB" id="252722at2759"/>
<dbReference type="InterPro" id="IPR000315">
    <property type="entry name" value="Znf_B-box"/>
</dbReference>
<accession>A0A8J4Z4P3</accession>
<sequence length="552" mass="60116">MSVARVLSPLRLAAPDKNGQTSSRTSMTEGLATPLLSVLTCGGCGRRFDDASHRPKFLSCFHTACLSCMRKDFSGGKVKCPTCNRKTEVKAADSLPDNTQLCTILLNMSSLNLHEAGSSTPARDTCPAHAARINFWCDTCRMPLCRDCTVLAHREAHGHKVRDHDQAVAVLRAEVRSSVGEARNLLQETRRLRHDQRKYLLRQLDAARAYEKQLKSELKSLDNDKKEDSRGLDRIETDSAQETSLVSLHEMAQRAGSVVSRLSRDLATAKAFLADSFLSLGKLHRSQDDLDSIDLKSSASGSGGGSCEGSPARSSVGEAGRSGASTPETRSPGSPARPCVDRRSQSLAGHYSSRRLAHNGRAGKVALLRPALSLEAAAPTIQPLPRVYLDLSIEGIQQTARVVIELRPDMAPRLCENFTLLCTGSRGFGYRGSQVFRSLPGWWLQGGDFQHNDGEGGRAALGDDEFISAETTDLEPRPGAVEMLCMSTNEEGRLMVGSQFFIHVKKYSYTHVFAYVIDGLDLVDKMTQLGDSAHVYRPTKTITIADCGLLAP</sequence>
<dbReference type="PROSITE" id="PS50089">
    <property type="entry name" value="ZF_RING_2"/>
    <property type="match status" value="1"/>
</dbReference>
<dbReference type="Gene3D" id="3.30.160.60">
    <property type="entry name" value="Classic Zinc Finger"/>
    <property type="match status" value="1"/>
</dbReference>
<evidence type="ECO:0000256" key="1">
    <source>
        <dbReference type="ARBA" id="ARBA00022723"/>
    </source>
</evidence>
<evidence type="ECO:0000259" key="6">
    <source>
        <dbReference type="PROSITE" id="PS50072"/>
    </source>
</evidence>
<dbReference type="GO" id="GO:0008270">
    <property type="term" value="F:zinc ion binding"/>
    <property type="evidence" value="ECO:0007669"/>
    <property type="project" value="UniProtKB-KW"/>
</dbReference>
<dbReference type="SUPFAM" id="SSF57845">
    <property type="entry name" value="B-box zinc-binding domain"/>
    <property type="match status" value="1"/>
</dbReference>
<dbReference type="SUPFAM" id="SSF50891">
    <property type="entry name" value="Cyclophilin-like"/>
    <property type="match status" value="1"/>
</dbReference>
<dbReference type="Gene3D" id="3.30.40.10">
    <property type="entry name" value="Zinc/RING finger domain, C3HC4 (zinc finger)"/>
    <property type="match status" value="1"/>
</dbReference>
<gene>
    <name evidence="9" type="primary">CYPA</name>
    <name evidence="9" type="ORF">GWK47_028821</name>
</gene>
<proteinExistence type="predicted"/>
<evidence type="ECO:0000259" key="8">
    <source>
        <dbReference type="PROSITE" id="PS50119"/>
    </source>
</evidence>
<dbReference type="InterPro" id="IPR013083">
    <property type="entry name" value="Znf_RING/FYVE/PHD"/>
</dbReference>
<feature type="domain" description="RING-type" evidence="7">
    <location>
        <begin position="41"/>
        <end position="84"/>
    </location>
</feature>
<feature type="domain" description="PPIase cyclophilin-type" evidence="6">
    <location>
        <begin position="397"/>
        <end position="549"/>
    </location>
</feature>
<protein>
    <submittedName>
        <fullName evidence="9">Peptidyl-prolyl cis-trans isomerase</fullName>
    </submittedName>
</protein>
<dbReference type="Gene3D" id="2.40.100.10">
    <property type="entry name" value="Cyclophilin-like"/>
    <property type="match status" value="1"/>
</dbReference>
<dbReference type="InterPro" id="IPR029000">
    <property type="entry name" value="Cyclophilin-like_dom_sf"/>
</dbReference>
<organism evidence="9 10">
    <name type="scientific">Chionoecetes opilio</name>
    <name type="common">Atlantic snow crab</name>
    <name type="synonym">Cancer opilio</name>
    <dbReference type="NCBI Taxonomy" id="41210"/>
    <lineage>
        <taxon>Eukaryota</taxon>
        <taxon>Metazoa</taxon>
        <taxon>Ecdysozoa</taxon>
        <taxon>Arthropoda</taxon>
        <taxon>Crustacea</taxon>
        <taxon>Multicrustacea</taxon>
        <taxon>Malacostraca</taxon>
        <taxon>Eumalacostraca</taxon>
        <taxon>Eucarida</taxon>
        <taxon>Decapoda</taxon>
        <taxon>Pleocyemata</taxon>
        <taxon>Brachyura</taxon>
        <taxon>Eubrachyura</taxon>
        <taxon>Majoidea</taxon>
        <taxon>Majidae</taxon>
        <taxon>Chionoecetes</taxon>
    </lineage>
</organism>
<dbReference type="PANTHER" id="PTHR25462:SF296">
    <property type="entry name" value="MEIOTIC P26, ISOFORM F"/>
    <property type="match status" value="1"/>
</dbReference>
<keyword evidence="3" id="KW-0862">Zinc</keyword>
<dbReference type="PROSITE" id="PS50119">
    <property type="entry name" value="ZF_BBOX"/>
    <property type="match status" value="1"/>
</dbReference>
<dbReference type="Pfam" id="PF00160">
    <property type="entry name" value="Pro_isomerase"/>
    <property type="match status" value="1"/>
</dbReference>
<dbReference type="PANTHER" id="PTHR25462">
    <property type="entry name" value="BONUS, ISOFORM C-RELATED"/>
    <property type="match status" value="1"/>
</dbReference>
<dbReference type="Proteomes" id="UP000770661">
    <property type="component" value="Unassembled WGS sequence"/>
</dbReference>
<evidence type="ECO:0000259" key="7">
    <source>
        <dbReference type="PROSITE" id="PS50089"/>
    </source>
</evidence>
<dbReference type="InterPro" id="IPR047153">
    <property type="entry name" value="TRIM45/56/19-like"/>
</dbReference>
<feature type="region of interest" description="Disordered" evidence="5">
    <location>
        <begin position="294"/>
        <end position="344"/>
    </location>
</feature>
<dbReference type="InterPro" id="IPR001841">
    <property type="entry name" value="Znf_RING"/>
</dbReference>
<evidence type="ECO:0000313" key="10">
    <source>
        <dbReference type="Proteomes" id="UP000770661"/>
    </source>
</evidence>
<dbReference type="InterPro" id="IPR002130">
    <property type="entry name" value="Cyclophilin-type_PPIase_dom"/>
</dbReference>
<evidence type="ECO:0000313" key="9">
    <source>
        <dbReference type="EMBL" id="KAG0730175.1"/>
    </source>
</evidence>
<evidence type="ECO:0000256" key="2">
    <source>
        <dbReference type="ARBA" id="ARBA00022771"/>
    </source>
</evidence>
<evidence type="ECO:0000256" key="5">
    <source>
        <dbReference type="SAM" id="MobiDB-lite"/>
    </source>
</evidence>
<keyword evidence="10" id="KW-1185">Reference proteome</keyword>
<name>A0A8J4Z4P3_CHIOP</name>
<keyword evidence="1" id="KW-0479">Metal-binding</keyword>